<dbReference type="EMBL" id="BMGG01000008">
    <property type="protein sequence ID" value="GGC80638.1"/>
    <property type="molecule type" value="Genomic_DNA"/>
</dbReference>
<reference evidence="2" key="2">
    <citation type="submission" date="2020-09" db="EMBL/GenBank/DDBJ databases">
        <authorList>
            <person name="Sun Q."/>
            <person name="Zhou Y."/>
        </authorList>
    </citation>
    <scope>NUCLEOTIDE SEQUENCE</scope>
    <source>
        <strain evidence="2">CGMCC 1.12919</strain>
    </source>
</reference>
<reference evidence="2" key="1">
    <citation type="journal article" date="2014" name="Int. J. Syst. Evol. Microbiol.">
        <title>Complete genome sequence of Corynebacterium casei LMG S-19264T (=DSM 44701T), isolated from a smear-ripened cheese.</title>
        <authorList>
            <consortium name="US DOE Joint Genome Institute (JGI-PGF)"/>
            <person name="Walter F."/>
            <person name="Albersmeier A."/>
            <person name="Kalinowski J."/>
            <person name="Ruckert C."/>
        </authorList>
    </citation>
    <scope>NUCLEOTIDE SEQUENCE</scope>
    <source>
        <strain evidence="2">CGMCC 1.12919</strain>
    </source>
</reference>
<keyword evidence="1" id="KW-0812">Transmembrane</keyword>
<dbReference type="RefSeq" id="WP_188611260.1">
    <property type="nucleotide sequence ID" value="NZ_BMGG01000008.1"/>
</dbReference>
<evidence type="ECO:0000313" key="2">
    <source>
        <dbReference type="EMBL" id="GGC80638.1"/>
    </source>
</evidence>
<evidence type="ECO:0000313" key="3">
    <source>
        <dbReference type="Proteomes" id="UP000637002"/>
    </source>
</evidence>
<accession>A0A916XL88</accession>
<organism evidence="2 3">
    <name type="scientific">Chelatococcus reniformis</name>
    <dbReference type="NCBI Taxonomy" id="1494448"/>
    <lineage>
        <taxon>Bacteria</taxon>
        <taxon>Pseudomonadati</taxon>
        <taxon>Pseudomonadota</taxon>
        <taxon>Alphaproteobacteria</taxon>
        <taxon>Hyphomicrobiales</taxon>
        <taxon>Chelatococcaceae</taxon>
        <taxon>Chelatococcus</taxon>
    </lineage>
</organism>
<dbReference type="InterPro" id="IPR046093">
    <property type="entry name" value="DUF6111"/>
</dbReference>
<protein>
    <submittedName>
        <fullName evidence="2">Uncharacterized protein</fullName>
    </submittedName>
</protein>
<comment type="caution">
    <text evidence="2">The sequence shown here is derived from an EMBL/GenBank/DDBJ whole genome shotgun (WGS) entry which is preliminary data.</text>
</comment>
<name>A0A916XL88_9HYPH</name>
<feature type="transmembrane region" description="Helical" evidence="1">
    <location>
        <begin position="42"/>
        <end position="61"/>
    </location>
</feature>
<dbReference type="Proteomes" id="UP000637002">
    <property type="component" value="Unassembled WGS sequence"/>
</dbReference>
<keyword evidence="1" id="KW-0472">Membrane</keyword>
<dbReference type="Pfam" id="PF19606">
    <property type="entry name" value="DUF6111"/>
    <property type="match status" value="1"/>
</dbReference>
<evidence type="ECO:0000256" key="1">
    <source>
        <dbReference type="SAM" id="Phobius"/>
    </source>
</evidence>
<proteinExistence type="predicted"/>
<keyword evidence="1" id="KW-1133">Transmembrane helix</keyword>
<gene>
    <name evidence="2" type="ORF">GCM10010994_43290</name>
</gene>
<sequence length="85" mass="9543">MSRALFEELMLFLIPFAAFALYLAVRRRNPLTREPWRGHVPWLALVGLGFAIGSLVLTGLLEPRRSGSYVPPHVENGKLVPGQFQ</sequence>
<dbReference type="AlphaFoldDB" id="A0A916XL88"/>
<keyword evidence="3" id="KW-1185">Reference proteome</keyword>